<dbReference type="AlphaFoldDB" id="A0A0G4B441"/>
<evidence type="ECO:0000256" key="1">
    <source>
        <dbReference type="SAM" id="Phobius"/>
    </source>
</evidence>
<protein>
    <submittedName>
        <fullName evidence="2">Uncharacterized protein</fullName>
    </submittedName>
</protein>
<evidence type="ECO:0000313" key="2">
    <source>
        <dbReference type="EMBL" id="AKM82639.1"/>
    </source>
</evidence>
<dbReference type="Gene3D" id="2.115.10.20">
    <property type="entry name" value="Glycosyl hydrolase domain, family 43"/>
    <property type="match status" value="2"/>
</dbReference>
<dbReference type="KEGG" id="bbgw:UT28_C0001G0862"/>
<evidence type="ECO:0000313" key="3">
    <source>
        <dbReference type="Proteomes" id="UP000035648"/>
    </source>
</evidence>
<dbReference type="EMBL" id="CP011213">
    <property type="protein sequence ID" value="AKM82639.1"/>
    <property type="molecule type" value="Genomic_DNA"/>
</dbReference>
<keyword evidence="1" id="KW-0812">Transmembrane</keyword>
<dbReference type="Proteomes" id="UP000035648">
    <property type="component" value="Chromosome"/>
</dbReference>
<reference evidence="2 3" key="1">
    <citation type="journal article" date="2015" name="Nature">
        <title>rRNA introns, odd ribosomes, and small enigmatic genomes across a large radiation of phyla.</title>
        <authorList>
            <person name="Brown C.T."/>
            <person name="Hug L.A."/>
            <person name="Thomas B.C."/>
            <person name="Sharon I."/>
            <person name="Castelle C.J."/>
            <person name="Singh A."/>
            <person name="Wilkins M.J."/>
            <person name="Williams K.H."/>
            <person name="Banfield J.F."/>
        </authorList>
    </citation>
    <scope>NUCLEOTIDE SEQUENCE [LARGE SCALE GENOMIC DNA]</scope>
</reference>
<organism evidence="2 3">
    <name type="scientific">Berkelbacteria bacterium GW2011_GWE1_39_12</name>
    <dbReference type="NCBI Taxonomy" id="1618337"/>
    <lineage>
        <taxon>Bacteria</taxon>
        <taxon>Candidatus Berkelbacteria</taxon>
    </lineage>
</organism>
<name>A0A0G4B441_9BACT</name>
<proteinExistence type="predicted"/>
<keyword evidence="1" id="KW-1133">Transmembrane helix</keyword>
<dbReference type="InterPro" id="IPR023296">
    <property type="entry name" value="Glyco_hydro_beta-prop_sf"/>
</dbReference>
<sequence>MSDQLNMSGQKVSGNKTLLIIIILLVVIIAGGIIFWYMGSSNEKPAINSQISVPQGAGQSKNSDEFNWSTMDQGPYKDRVLYALGNSLTSWVDSGKVLAEHASVPEVIVKDGVIYIYFVDVSIDGKPEQIGLLKSNDNGATWSEKQIITIKGLGSKIAVDPDPYLLGDGKIRLYYFDISTTKTEGLKNNAIYSAISTDGINFTEEEGTRFKYAAIFDPDVIKVGDIWRMYVGTDDQKVLSATSNNGLNFNYEGIALNQGSIPNVVYENDTYYLFTGGIEISTSKDGKTFTKTSERFDVGRLTADPGVAKLNNGQYFMVYKTKDEIPKQ</sequence>
<keyword evidence="1" id="KW-0472">Membrane</keyword>
<gene>
    <name evidence="2" type="ORF">UT28_C0001G0862</name>
</gene>
<dbReference type="SUPFAM" id="SSF75005">
    <property type="entry name" value="Arabinanase/levansucrase/invertase"/>
    <property type="match status" value="2"/>
</dbReference>
<dbReference type="STRING" id="1618337.UT28_C0001G0862"/>
<feature type="transmembrane region" description="Helical" evidence="1">
    <location>
        <begin position="17"/>
        <end position="38"/>
    </location>
</feature>
<accession>A0A0G4B441</accession>